<evidence type="ECO:0000256" key="4">
    <source>
        <dbReference type="ARBA" id="ARBA00023239"/>
    </source>
</evidence>
<feature type="cross-link" description="5-imidazolinone (Ala-Gly)" evidence="6">
    <location>
        <begin position="145"/>
        <end position="147"/>
    </location>
</feature>
<comment type="PTM">
    <text evidence="6">Contains an active site 4-methylidene-imidazol-5-one (MIO), which is formed autocatalytically by cyclization and dehydration of residues Ala-Ser-Gly.</text>
</comment>
<comment type="subcellular location">
    <subcellularLocation>
        <location evidence="6">Cytoplasm</location>
    </subcellularLocation>
</comment>
<dbReference type="FunFam" id="1.20.200.10:FF:000003">
    <property type="entry name" value="Histidine ammonia-lyase"/>
    <property type="match status" value="1"/>
</dbReference>
<protein>
    <recommendedName>
        <fullName evidence="2 6">Histidine ammonia-lyase</fullName>
        <shortName evidence="6">Histidase</shortName>
        <ecNumber evidence="2 6">4.3.1.3</ecNumber>
    </recommendedName>
</protein>
<evidence type="ECO:0000256" key="3">
    <source>
        <dbReference type="ARBA" id="ARBA00022808"/>
    </source>
</evidence>
<name>A0A5K7YNV2_9BACT</name>
<dbReference type="EC" id="4.3.1.3" evidence="2 6"/>
<dbReference type="OrthoDB" id="9806955at2"/>
<evidence type="ECO:0000313" key="8">
    <source>
        <dbReference type="EMBL" id="BBO70886.1"/>
    </source>
</evidence>
<dbReference type="UniPathway" id="UPA00379">
    <property type="reaction ID" value="UER00549"/>
</dbReference>
<dbReference type="KEGG" id="dalk:DSCA_48160"/>
<dbReference type="FunFam" id="1.10.275.10:FF:000005">
    <property type="entry name" value="Histidine ammonia-lyase"/>
    <property type="match status" value="1"/>
</dbReference>
<evidence type="ECO:0000256" key="2">
    <source>
        <dbReference type="ARBA" id="ARBA00012994"/>
    </source>
</evidence>
<sequence>MSTQPLLLDKEKITVDDLVAVARSNREVAVSAAGEGRVATTSALIERWVKEKRVIYGITTGFGALCNVTISEKDTQRLQENILMSHAAGVGDPLPEAVVRAIMALRVHDLCLGYSGCRMETIRYLLAFLNHGVAPVVPEKGSVGASGDLAPTAHLGLVLIGKGEAFFGGSRISGAEALGRIGLAPLALAAGEGLALINGTQVMTAIGALVVHDALRLSKMADIACAMTLEVLMGSNSEFDPRIHQVRPHPGQLATADNMLRLTEASEIISSHEGCARVQDAYTLRCAPQIHGASKDAIAHARRVIDIEINSTTTNPLIFPDTEEVRLGGNFHGQPVAMAADYLSMGLAELGSVSERRIERLVNPQLSELPAFLVKQGGINSGFMIGQYAAAALVSENKVLAHPACVDSIPTSANKEDHVSMGTIGIRQSREILTNVENVIAIELLCAAQAYDLLTETHPLTAGRGTREAYRVIRRHVPYLESDRELHKDMETMVSVLRSGEILDAVEAAVGRVKVEI</sequence>
<organism evidence="8 9">
    <name type="scientific">Desulfosarcina alkanivorans</name>
    <dbReference type="NCBI Taxonomy" id="571177"/>
    <lineage>
        <taxon>Bacteria</taxon>
        <taxon>Pseudomonadati</taxon>
        <taxon>Thermodesulfobacteriota</taxon>
        <taxon>Desulfobacteria</taxon>
        <taxon>Desulfobacterales</taxon>
        <taxon>Desulfosarcinaceae</taxon>
        <taxon>Desulfosarcina</taxon>
    </lineage>
</organism>
<dbReference type="InterPro" id="IPR024083">
    <property type="entry name" value="Fumarase/histidase_N"/>
</dbReference>
<dbReference type="CDD" id="cd00332">
    <property type="entry name" value="PAL-HAL"/>
    <property type="match status" value="1"/>
</dbReference>
<dbReference type="GO" id="GO:0019556">
    <property type="term" value="P:L-histidine catabolic process to glutamate and formamide"/>
    <property type="evidence" value="ECO:0007669"/>
    <property type="project" value="UniProtKB-UniPathway"/>
</dbReference>
<comment type="similarity">
    <text evidence="6 7">Belongs to the PAL/histidase family.</text>
</comment>
<evidence type="ECO:0000256" key="5">
    <source>
        <dbReference type="ARBA" id="ARBA00049269"/>
    </source>
</evidence>
<dbReference type="EMBL" id="AP021874">
    <property type="protein sequence ID" value="BBO70886.1"/>
    <property type="molecule type" value="Genomic_DNA"/>
</dbReference>
<keyword evidence="3 6" id="KW-0369">Histidine metabolism</keyword>
<comment type="pathway">
    <text evidence="1 6">Amino-acid degradation; L-histidine degradation into L-glutamate; N-formimidoyl-L-glutamate from L-histidine: step 1/3.</text>
</comment>
<proteinExistence type="inferred from homology"/>
<feature type="modified residue" description="2,3-didehydroalanine (Ser)" evidence="6">
    <location>
        <position position="146"/>
    </location>
</feature>
<keyword evidence="4 6" id="KW-0456">Lyase</keyword>
<dbReference type="Gene3D" id="1.20.200.10">
    <property type="entry name" value="Fumarase/aspartase (Central domain)"/>
    <property type="match status" value="1"/>
</dbReference>
<dbReference type="GO" id="GO:0019557">
    <property type="term" value="P:L-histidine catabolic process to glutamate and formate"/>
    <property type="evidence" value="ECO:0007669"/>
    <property type="project" value="UniProtKB-UniPathway"/>
</dbReference>
<keyword evidence="9" id="KW-1185">Reference proteome</keyword>
<keyword evidence="6" id="KW-0963">Cytoplasm</keyword>
<comment type="catalytic activity">
    <reaction evidence="5 6">
        <text>L-histidine = trans-urocanate + NH4(+)</text>
        <dbReference type="Rhea" id="RHEA:21232"/>
        <dbReference type="ChEBI" id="CHEBI:17771"/>
        <dbReference type="ChEBI" id="CHEBI:28938"/>
        <dbReference type="ChEBI" id="CHEBI:57595"/>
        <dbReference type="EC" id="4.3.1.3"/>
    </reaction>
</comment>
<dbReference type="NCBIfam" id="NF006871">
    <property type="entry name" value="PRK09367.1"/>
    <property type="match status" value="1"/>
</dbReference>
<dbReference type="InterPro" id="IPR005921">
    <property type="entry name" value="HutH"/>
</dbReference>
<evidence type="ECO:0000256" key="1">
    <source>
        <dbReference type="ARBA" id="ARBA00005113"/>
    </source>
</evidence>
<evidence type="ECO:0000313" key="9">
    <source>
        <dbReference type="Proteomes" id="UP000427906"/>
    </source>
</evidence>
<evidence type="ECO:0000256" key="7">
    <source>
        <dbReference type="RuleBase" id="RU003954"/>
    </source>
</evidence>
<dbReference type="HAMAP" id="MF_00229">
    <property type="entry name" value="His_ammonia_lyase"/>
    <property type="match status" value="1"/>
</dbReference>
<evidence type="ECO:0000256" key="6">
    <source>
        <dbReference type="HAMAP-Rule" id="MF_00229"/>
    </source>
</evidence>
<dbReference type="InterPro" id="IPR001106">
    <property type="entry name" value="Aromatic_Lyase"/>
</dbReference>
<dbReference type="GO" id="GO:0004397">
    <property type="term" value="F:histidine ammonia-lyase activity"/>
    <property type="evidence" value="ECO:0007669"/>
    <property type="project" value="UniProtKB-UniRule"/>
</dbReference>
<dbReference type="Gene3D" id="1.10.275.10">
    <property type="entry name" value="Fumarase/aspartase (N-terminal domain)"/>
    <property type="match status" value="1"/>
</dbReference>
<accession>A0A5K7YNV2</accession>
<dbReference type="SUPFAM" id="SSF48557">
    <property type="entry name" value="L-aspartase-like"/>
    <property type="match status" value="1"/>
</dbReference>
<dbReference type="RefSeq" id="WP_155318791.1">
    <property type="nucleotide sequence ID" value="NZ_AP021874.1"/>
</dbReference>
<dbReference type="NCBIfam" id="TIGR01225">
    <property type="entry name" value="hutH"/>
    <property type="match status" value="1"/>
</dbReference>
<dbReference type="InterPro" id="IPR008948">
    <property type="entry name" value="L-Aspartase-like"/>
</dbReference>
<dbReference type="AlphaFoldDB" id="A0A5K7YNV2"/>
<reference evidence="8 9" key="1">
    <citation type="submission" date="2019-11" db="EMBL/GenBank/DDBJ databases">
        <title>Comparative genomics of hydrocarbon-degrading Desulfosarcina strains.</title>
        <authorList>
            <person name="Watanabe M."/>
            <person name="Kojima H."/>
            <person name="Fukui M."/>
        </authorList>
    </citation>
    <scope>NUCLEOTIDE SEQUENCE [LARGE SCALE GENOMIC DNA]</scope>
    <source>
        <strain evidence="8 9">PL12</strain>
    </source>
</reference>
<gene>
    <name evidence="6 8" type="primary">hutH</name>
    <name evidence="8" type="ORF">DSCA_48160</name>
</gene>
<dbReference type="GO" id="GO:0005737">
    <property type="term" value="C:cytoplasm"/>
    <property type="evidence" value="ECO:0007669"/>
    <property type="project" value="UniProtKB-SubCell"/>
</dbReference>
<dbReference type="PANTHER" id="PTHR10362">
    <property type="entry name" value="HISTIDINE AMMONIA-LYASE"/>
    <property type="match status" value="1"/>
</dbReference>
<dbReference type="Pfam" id="PF00221">
    <property type="entry name" value="Lyase_aromatic"/>
    <property type="match status" value="1"/>
</dbReference>
<dbReference type="Proteomes" id="UP000427906">
    <property type="component" value="Chromosome"/>
</dbReference>